<reference evidence="2" key="1">
    <citation type="submission" date="2022-03" db="EMBL/GenBank/DDBJ databases">
        <title>Pseudomonas marianensis sp. nov., a marine bacterium isolated from deep-sea sediments of the Mariana Trench.</title>
        <authorList>
            <person name="Wei Y."/>
        </authorList>
    </citation>
    <scope>NUCLEOTIDE SEQUENCE</scope>
    <source>
        <strain evidence="2">PS1</strain>
    </source>
</reference>
<protein>
    <submittedName>
        <fullName evidence="2">DUF2790 domain-containing protein</fullName>
    </submittedName>
</protein>
<evidence type="ECO:0000313" key="3">
    <source>
        <dbReference type="Proteomes" id="UP001139682"/>
    </source>
</evidence>
<organism evidence="2 3">
    <name type="scientific">Stutzerimonas marianensis</name>
    <dbReference type="NCBI Taxonomy" id="2929513"/>
    <lineage>
        <taxon>Bacteria</taxon>
        <taxon>Pseudomonadati</taxon>
        <taxon>Pseudomonadota</taxon>
        <taxon>Gammaproteobacteria</taxon>
        <taxon>Pseudomonadales</taxon>
        <taxon>Pseudomonadaceae</taxon>
        <taxon>Stutzerimonas</taxon>
    </lineage>
</organism>
<feature type="signal peptide" evidence="1">
    <location>
        <begin position="1"/>
        <end position="27"/>
    </location>
</feature>
<dbReference type="RefSeq" id="WP_243605365.1">
    <property type="nucleotide sequence ID" value="NZ_JALGRD010000003.1"/>
</dbReference>
<comment type="caution">
    <text evidence="2">The sequence shown here is derived from an EMBL/GenBank/DDBJ whole genome shotgun (WGS) entry which is preliminary data.</text>
</comment>
<evidence type="ECO:0000256" key="1">
    <source>
        <dbReference type="SAM" id="SignalP"/>
    </source>
</evidence>
<dbReference type="InterPro" id="IPR021245">
    <property type="entry name" value="DUF2790"/>
</dbReference>
<evidence type="ECO:0000313" key="2">
    <source>
        <dbReference type="EMBL" id="MCJ0973200.1"/>
    </source>
</evidence>
<dbReference type="Pfam" id="PF10976">
    <property type="entry name" value="DUF2790"/>
    <property type="match status" value="1"/>
</dbReference>
<keyword evidence="3" id="KW-1185">Reference proteome</keyword>
<dbReference type="EMBL" id="JALGRD010000003">
    <property type="protein sequence ID" value="MCJ0973200.1"/>
    <property type="molecule type" value="Genomic_DNA"/>
</dbReference>
<dbReference type="AlphaFoldDB" id="A0A9X1W2V1"/>
<dbReference type="Proteomes" id="UP001139682">
    <property type="component" value="Unassembled WGS sequence"/>
</dbReference>
<name>A0A9X1W2V1_9GAMM</name>
<dbReference type="Gene3D" id="2.30.140.50">
    <property type="entry name" value="Protein of unknown function DUF2790"/>
    <property type="match status" value="1"/>
</dbReference>
<proteinExistence type="predicted"/>
<accession>A0A9X1W2V1</accession>
<sequence length="88" mass="9667">MISNKTRNTARVIVASLGMLLSVSAVAENRSVTYKYGDKVDVIKVLSISAKDGSGCKPVDHRMEYIDSAGKKQVLNYRALPKQCHKGR</sequence>
<keyword evidence="1" id="KW-0732">Signal</keyword>
<gene>
    <name evidence="2" type="ORF">MST27_07430</name>
</gene>
<feature type="chain" id="PRO_5040721023" evidence="1">
    <location>
        <begin position="28"/>
        <end position="88"/>
    </location>
</feature>